<dbReference type="GO" id="GO:0070836">
    <property type="term" value="P:caveola assembly"/>
    <property type="evidence" value="ECO:0007669"/>
    <property type="project" value="InterPro"/>
</dbReference>
<evidence type="ECO:0000256" key="5">
    <source>
        <dbReference type="ARBA" id="ARBA00023136"/>
    </source>
</evidence>
<keyword evidence="7" id="KW-1133">Transmembrane helix</keyword>
<comment type="subcellular location">
    <subcellularLocation>
        <location evidence="1 6">Cell membrane</location>
        <topology evidence="1 6">Peripheral membrane protein</topology>
    </subcellularLocation>
    <subcellularLocation>
        <location evidence="6">Golgi apparatus membrane</location>
        <topology evidence="6">Peripheral membrane protein</topology>
    </subcellularLocation>
    <subcellularLocation>
        <location evidence="6">Membrane</location>
        <location evidence="6">Caveola</location>
        <topology evidence="6">Peripheral membrane protein</topology>
    </subcellularLocation>
</comment>
<dbReference type="PANTHER" id="PTHR10844:SF21">
    <property type="entry name" value="CAVEOLIN-1"/>
    <property type="match status" value="1"/>
</dbReference>
<reference evidence="9" key="1">
    <citation type="submission" date="2022-11" db="UniProtKB">
        <authorList>
            <consortium name="WormBaseParasite"/>
        </authorList>
    </citation>
    <scope>IDENTIFICATION</scope>
</reference>
<dbReference type="WBParaSite" id="PSU_v2.g7673.t1">
    <property type="protein sequence ID" value="PSU_v2.g7673.t1"/>
    <property type="gene ID" value="PSU_v2.g7673"/>
</dbReference>
<evidence type="ECO:0000256" key="1">
    <source>
        <dbReference type="ARBA" id="ARBA00004202"/>
    </source>
</evidence>
<dbReference type="Proteomes" id="UP000887577">
    <property type="component" value="Unplaced"/>
</dbReference>
<comment type="function">
    <text evidence="6">May act as a scaffolding protein within caveolar membranes. Interacts directly with G-protein alpha subunits and can functionally regulate their activity.</text>
</comment>
<dbReference type="GO" id="GO:0005901">
    <property type="term" value="C:caveola"/>
    <property type="evidence" value="ECO:0007669"/>
    <property type="project" value="UniProtKB-SubCell"/>
</dbReference>
<accession>A0A914ZBP6</accession>
<keyword evidence="8" id="KW-1185">Reference proteome</keyword>
<dbReference type="InterPro" id="IPR001612">
    <property type="entry name" value="Caveolin"/>
</dbReference>
<dbReference type="AlphaFoldDB" id="A0A914ZBP6"/>
<dbReference type="Pfam" id="PF01146">
    <property type="entry name" value="Caveolin"/>
    <property type="match status" value="1"/>
</dbReference>
<name>A0A914ZBP6_9BILA</name>
<proteinExistence type="inferred from homology"/>
<keyword evidence="4 6" id="KW-0333">Golgi apparatus</keyword>
<evidence type="ECO:0000313" key="9">
    <source>
        <dbReference type="WBParaSite" id="PSU_v2.g7673.t1"/>
    </source>
</evidence>
<evidence type="ECO:0000256" key="2">
    <source>
        <dbReference type="ARBA" id="ARBA00010988"/>
    </source>
</evidence>
<organism evidence="8 9">
    <name type="scientific">Panagrolaimus superbus</name>
    <dbReference type="NCBI Taxonomy" id="310955"/>
    <lineage>
        <taxon>Eukaryota</taxon>
        <taxon>Metazoa</taxon>
        <taxon>Ecdysozoa</taxon>
        <taxon>Nematoda</taxon>
        <taxon>Chromadorea</taxon>
        <taxon>Rhabditida</taxon>
        <taxon>Tylenchina</taxon>
        <taxon>Panagrolaimomorpha</taxon>
        <taxon>Panagrolaimoidea</taxon>
        <taxon>Panagrolaimidae</taxon>
        <taxon>Panagrolaimus</taxon>
    </lineage>
</organism>
<dbReference type="GO" id="GO:0000139">
    <property type="term" value="C:Golgi membrane"/>
    <property type="evidence" value="ECO:0007669"/>
    <property type="project" value="UniProtKB-SubCell"/>
</dbReference>
<keyword evidence="5 6" id="KW-0472">Membrane</keyword>
<keyword evidence="7" id="KW-0812">Transmembrane</keyword>
<dbReference type="PANTHER" id="PTHR10844">
    <property type="entry name" value="CAVEOLIN"/>
    <property type="match status" value="1"/>
</dbReference>
<sequence length="233" mass="26469">MSEKVELAEQIPLKTDTDANEHIVAEGGDVEVGQVVPEKAVTEKKKFFSWKKNKQGEVVSEKMTSEVKETVENGKKKCWWNCQKAEKADKTEPTFGMDINRDEKSLHTAIDLEFSDIFGEPEALHSFQPFWRWTNTIFNGVRNFFYKLITVIFALPLAIVFGILFAVVSALNVFVCVPVGRLLQIPAGWIFKTWNFVISNVFDPITRSLGLLFSNISMRRYGINNEVTQPLSA</sequence>
<evidence type="ECO:0000256" key="3">
    <source>
        <dbReference type="ARBA" id="ARBA00022475"/>
    </source>
</evidence>
<feature type="transmembrane region" description="Helical" evidence="7">
    <location>
        <begin position="148"/>
        <end position="175"/>
    </location>
</feature>
<dbReference type="GO" id="GO:0060090">
    <property type="term" value="F:molecular adaptor activity"/>
    <property type="evidence" value="ECO:0007669"/>
    <property type="project" value="TreeGrafter"/>
</dbReference>
<evidence type="ECO:0000256" key="7">
    <source>
        <dbReference type="SAM" id="Phobius"/>
    </source>
</evidence>
<keyword evidence="3 6" id="KW-1003">Cell membrane</keyword>
<evidence type="ECO:0000256" key="4">
    <source>
        <dbReference type="ARBA" id="ARBA00023034"/>
    </source>
</evidence>
<evidence type="ECO:0000256" key="6">
    <source>
        <dbReference type="RuleBase" id="RU000680"/>
    </source>
</evidence>
<comment type="similarity">
    <text evidence="2 6">Belongs to the caveolin family.</text>
</comment>
<protein>
    <recommendedName>
        <fullName evidence="6">Caveolin</fullName>
    </recommendedName>
</protein>
<evidence type="ECO:0000313" key="8">
    <source>
        <dbReference type="Proteomes" id="UP000887577"/>
    </source>
</evidence>